<keyword evidence="2" id="KW-1185">Reference proteome</keyword>
<dbReference type="Proteomes" id="UP000308600">
    <property type="component" value="Unassembled WGS sequence"/>
</dbReference>
<dbReference type="EMBL" id="ML208267">
    <property type="protein sequence ID" value="TFK74533.1"/>
    <property type="molecule type" value="Genomic_DNA"/>
</dbReference>
<evidence type="ECO:0000313" key="2">
    <source>
        <dbReference type="Proteomes" id="UP000308600"/>
    </source>
</evidence>
<sequence length="563" mass="59211">MVSATLAPSVPVVSINDAPVAVSPTDTTTTATSPTPINGAPKKTITKPKPLGRVPPSPLRASSTFGSLLSPLPNVNAFNPLSPRLGAGAGLSPKPGAGFGGLLSPRPGVSGFNGMPVSPRIWGPEGSEGFDQWFEHFEQFDATLQEMVTAANEPKFKEELETIEHWFEVLSEAERTATVYTLLQHSNPTQVRFLIAVLQQMLKSDQVRPQPSPDPTKPKVLNSSGRPPLSVPTTPRTPNHPNGASHDQTKDIKTSLAPGIIVDKPAGAAGGQDVEVPSKPKADWASMVNTPLVPMFKPQQNQKPKQPQTPNNNLGMGMYSPMAMGMMSPFQMQMQMGMGMASPAAMMGLASPGMMNMNDAQVIAMQMMINGMATQQMLGNMHAQAQFPTSPNPNSPLPGGKGSQGTNGANVGAANGRRPSASSSWRASTGVQGGAKFSGTAKMANGRRLSGASSTTKAGSTTGGSTTGGNGGSDFNPDMLKDIPAWLKSLRLHKYTPCFEGLGWKEIVVLEEGDLEKRGVAALGARRRLLKTFETVRKEMGMEDASIPSIELTPVAEAGSVAA</sequence>
<gene>
    <name evidence="1" type="ORF">BDN72DRAFT_788696</name>
</gene>
<protein>
    <submittedName>
        <fullName evidence="1">Uncharacterized protein</fullName>
    </submittedName>
</protein>
<evidence type="ECO:0000313" key="1">
    <source>
        <dbReference type="EMBL" id="TFK74533.1"/>
    </source>
</evidence>
<accession>A0ACD3B8V7</accession>
<name>A0ACD3B8V7_9AGAR</name>
<proteinExistence type="predicted"/>
<reference evidence="1 2" key="1">
    <citation type="journal article" date="2019" name="Nat. Ecol. Evol.">
        <title>Megaphylogeny resolves global patterns of mushroom evolution.</title>
        <authorList>
            <person name="Varga T."/>
            <person name="Krizsan K."/>
            <person name="Foldi C."/>
            <person name="Dima B."/>
            <person name="Sanchez-Garcia M."/>
            <person name="Sanchez-Ramirez S."/>
            <person name="Szollosi G.J."/>
            <person name="Szarkandi J.G."/>
            <person name="Papp V."/>
            <person name="Albert L."/>
            <person name="Andreopoulos W."/>
            <person name="Angelini C."/>
            <person name="Antonin V."/>
            <person name="Barry K.W."/>
            <person name="Bougher N.L."/>
            <person name="Buchanan P."/>
            <person name="Buyck B."/>
            <person name="Bense V."/>
            <person name="Catcheside P."/>
            <person name="Chovatia M."/>
            <person name="Cooper J."/>
            <person name="Damon W."/>
            <person name="Desjardin D."/>
            <person name="Finy P."/>
            <person name="Geml J."/>
            <person name="Haridas S."/>
            <person name="Hughes K."/>
            <person name="Justo A."/>
            <person name="Karasinski D."/>
            <person name="Kautmanova I."/>
            <person name="Kiss B."/>
            <person name="Kocsube S."/>
            <person name="Kotiranta H."/>
            <person name="LaButti K.M."/>
            <person name="Lechner B.E."/>
            <person name="Liimatainen K."/>
            <person name="Lipzen A."/>
            <person name="Lukacs Z."/>
            <person name="Mihaltcheva S."/>
            <person name="Morgado L.N."/>
            <person name="Niskanen T."/>
            <person name="Noordeloos M.E."/>
            <person name="Ohm R.A."/>
            <person name="Ortiz-Santana B."/>
            <person name="Ovrebo C."/>
            <person name="Racz N."/>
            <person name="Riley R."/>
            <person name="Savchenko A."/>
            <person name="Shiryaev A."/>
            <person name="Soop K."/>
            <person name="Spirin V."/>
            <person name="Szebenyi C."/>
            <person name="Tomsovsky M."/>
            <person name="Tulloss R.E."/>
            <person name="Uehling J."/>
            <person name="Grigoriev I.V."/>
            <person name="Vagvolgyi C."/>
            <person name="Papp T."/>
            <person name="Martin F.M."/>
            <person name="Miettinen O."/>
            <person name="Hibbett D.S."/>
            <person name="Nagy L.G."/>
        </authorList>
    </citation>
    <scope>NUCLEOTIDE SEQUENCE [LARGE SCALE GENOMIC DNA]</scope>
    <source>
        <strain evidence="1 2">NL-1719</strain>
    </source>
</reference>
<organism evidence="1 2">
    <name type="scientific">Pluteus cervinus</name>
    <dbReference type="NCBI Taxonomy" id="181527"/>
    <lineage>
        <taxon>Eukaryota</taxon>
        <taxon>Fungi</taxon>
        <taxon>Dikarya</taxon>
        <taxon>Basidiomycota</taxon>
        <taxon>Agaricomycotina</taxon>
        <taxon>Agaricomycetes</taxon>
        <taxon>Agaricomycetidae</taxon>
        <taxon>Agaricales</taxon>
        <taxon>Pluteineae</taxon>
        <taxon>Pluteaceae</taxon>
        <taxon>Pluteus</taxon>
    </lineage>
</organism>